<evidence type="ECO:0000256" key="4">
    <source>
        <dbReference type="ARBA" id="ARBA00012670"/>
    </source>
</evidence>
<dbReference type="Pfam" id="PF06964">
    <property type="entry name" value="Alpha-L-AF_C"/>
    <property type="match status" value="1"/>
</dbReference>
<dbReference type="PANTHER" id="PTHR43576">
    <property type="entry name" value="ALPHA-L-ARABINOFURANOSIDASE C-RELATED"/>
    <property type="match status" value="1"/>
</dbReference>
<feature type="domain" description="Alpha-L-arabinofuranosidase C-terminal" evidence="9">
    <location>
        <begin position="361"/>
        <end position="564"/>
    </location>
</feature>
<keyword evidence="6" id="KW-0119">Carbohydrate metabolism</keyword>
<evidence type="ECO:0000313" key="10">
    <source>
        <dbReference type="EMBL" id="GHJ90259.1"/>
    </source>
</evidence>
<dbReference type="SUPFAM" id="SSF51011">
    <property type="entry name" value="Glycosyl hydrolase domain"/>
    <property type="match status" value="1"/>
</dbReference>
<evidence type="ECO:0000313" key="11">
    <source>
        <dbReference type="Proteomes" id="UP000620104"/>
    </source>
</evidence>
<keyword evidence="5" id="KW-0378">Hydrolase</keyword>
<dbReference type="EMBL" id="BLZA01000057">
    <property type="protein sequence ID" value="GHJ90259.1"/>
    <property type="molecule type" value="Genomic_DNA"/>
</dbReference>
<comment type="caution">
    <text evidence="10">The sequence shown here is derived from an EMBL/GenBank/DDBJ whole genome shotgun (WGS) entry which is preliminary data.</text>
</comment>
<name>A0A8H3U1U2_9TREE</name>
<proteinExistence type="inferred from homology"/>
<evidence type="ECO:0000256" key="7">
    <source>
        <dbReference type="ARBA" id="ARBA00023295"/>
    </source>
</evidence>
<dbReference type="OrthoDB" id="3032304at2759"/>
<keyword evidence="11" id="KW-1185">Reference proteome</keyword>
<dbReference type="InterPro" id="IPR010720">
    <property type="entry name" value="Alpha-L-AF_C"/>
</dbReference>
<dbReference type="GO" id="GO:0031222">
    <property type="term" value="P:arabinan catabolic process"/>
    <property type="evidence" value="ECO:0007669"/>
    <property type="project" value="UniProtKB-UniPathway"/>
</dbReference>
<gene>
    <name evidence="10" type="ORF">NliqN6_6661</name>
</gene>
<dbReference type="Pfam" id="PF22848">
    <property type="entry name" value="ASD1_dom"/>
    <property type="match status" value="1"/>
</dbReference>
<dbReference type="InterPro" id="IPR055235">
    <property type="entry name" value="ASD1_cat"/>
</dbReference>
<evidence type="ECO:0000256" key="3">
    <source>
        <dbReference type="ARBA" id="ARBA00007186"/>
    </source>
</evidence>
<comment type="function">
    <text evidence="8">Alpha-L-arabinofuranosidase involved in the degradation of arabinoxylan, a major component of plant hemicellulose. Acts only on small linear 1,5-alpha-linked L-arabinofuranosyl oligosaccharides.</text>
</comment>
<dbReference type="PANTHER" id="PTHR43576:SF3">
    <property type="entry name" value="ALPHA-L-ARABINOFURANOSIDASE C"/>
    <property type="match status" value="1"/>
</dbReference>
<dbReference type="Proteomes" id="UP000620104">
    <property type="component" value="Unassembled WGS sequence"/>
</dbReference>
<dbReference type="EC" id="3.2.1.55" evidence="4"/>
<dbReference type="AlphaFoldDB" id="A0A8H3U1U2"/>
<comment type="pathway">
    <text evidence="2">Glycan metabolism; L-arabinan degradation.</text>
</comment>
<dbReference type="UniPathway" id="UPA00667"/>
<protein>
    <recommendedName>
        <fullName evidence="4">non-reducing end alpha-L-arabinofuranosidase</fullName>
        <ecNumber evidence="4">3.2.1.55</ecNumber>
    </recommendedName>
</protein>
<evidence type="ECO:0000256" key="6">
    <source>
        <dbReference type="ARBA" id="ARBA00023277"/>
    </source>
</evidence>
<dbReference type="InterPro" id="IPR013780">
    <property type="entry name" value="Glyco_hydro_b"/>
</dbReference>
<reference evidence="10" key="1">
    <citation type="submission" date="2020-07" db="EMBL/GenBank/DDBJ databases">
        <title>Draft Genome Sequence of a Deep-Sea Yeast, Naganishia (Cryptococcus) liquefaciens strain N6.</title>
        <authorList>
            <person name="Han Y.W."/>
            <person name="Kajitani R."/>
            <person name="Morimoto H."/>
            <person name="Parhat M."/>
            <person name="Tsubouchi H."/>
            <person name="Bakenova O."/>
            <person name="Ogata M."/>
            <person name="Argunhan B."/>
            <person name="Aoki R."/>
            <person name="Kajiwara S."/>
            <person name="Itoh T."/>
            <person name="Iwasaki H."/>
        </authorList>
    </citation>
    <scope>NUCLEOTIDE SEQUENCE</scope>
    <source>
        <strain evidence="10">N6</strain>
    </source>
</reference>
<evidence type="ECO:0000256" key="1">
    <source>
        <dbReference type="ARBA" id="ARBA00001462"/>
    </source>
</evidence>
<evidence type="ECO:0000256" key="5">
    <source>
        <dbReference type="ARBA" id="ARBA00022801"/>
    </source>
</evidence>
<dbReference type="InterPro" id="IPR017853">
    <property type="entry name" value="GH"/>
</dbReference>
<evidence type="ECO:0000259" key="9">
    <source>
        <dbReference type="SMART" id="SM00813"/>
    </source>
</evidence>
<comment type="similarity">
    <text evidence="3">Belongs to the glycosyl hydrolase 51 family.</text>
</comment>
<comment type="catalytic activity">
    <reaction evidence="1">
        <text>Hydrolysis of terminal non-reducing alpha-L-arabinofuranoside residues in alpha-L-arabinosides.</text>
        <dbReference type="EC" id="3.2.1.55"/>
    </reaction>
</comment>
<dbReference type="GO" id="GO:0046556">
    <property type="term" value="F:alpha-L-arabinofuranosidase activity"/>
    <property type="evidence" value="ECO:0007669"/>
    <property type="project" value="UniProtKB-EC"/>
</dbReference>
<organism evidence="10 11">
    <name type="scientific">Naganishia liquefaciens</name>
    <dbReference type="NCBI Taxonomy" id="104408"/>
    <lineage>
        <taxon>Eukaryota</taxon>
        <taxon>Fungi</taxon>
        <taxon>Dikarya</taxon>
        <taxon>Basidiomycota</taxon>
        <taxon>Agaricomycotina</taxon>
        <taxon>Tremellomycetes</taxon>
        <taxon>Filobasidiales</taxon>
        <taxon>Filobasidiaceae</taxon>
        <taxon>Naganishia</taxon>
    </lineage>
</organism>
<dbReference type="Gene3D" id="2.60.40.1180">
    <property type="entry name" value="Golgi alpha-mannosidase II"/>
    <property type="match status" value="1"/>
</dbReference>
<dbReference type="GO" id="GO:0046373">
    <property type="term" value="P:L-arabinose metabolic process"/>
    <property type="evidence" value="ECO:0007669"/>
    <property type="project" value="InterPro"/>
</dbReference>
<sequence length="576" mass="64443">MAGVNPYAGSDTIPQVDATSKAQLQPKDLHPRTLTSTAVSINPRTYATQDTVSDKLYSGFIEHLGRGIYGGIVDNPAAPSPADLLEKQDGRGIKQGRLGWRKDVMKIIAKDGELETPILRWPGGNFVSNYHWQDGIGPIEERPKRIELAWLSTESNMFGTDEFIDYARALGVEPYLCLNMGTGTYEEALSWLEYCNGTGDTYWANLRRKNTGRDEPHNVKLWGLGNEIHGPWQVGHLSATDYTKKAARWAHGLRLVDPTIKLVSCGNQGNSDWDREVLQGMIGIVDYHSIHFYSMLGHERFSTVQGLDYEKNVFGPAAAERGIEICQSLIDLAKIEKASNIFDWNNRDASVVARPVKICYDEWNVWDEVKAPGSAGLEQAYDFTDALGVCAWLNILVRKHEQVGIACIAQSVNVISPLMTSPTGLLFQITYFPLRLFAKYMKNGRLLSLGYAPELYTGPSYPGWVQHLGKAAYVDMTAVVVDLEDGKSSIRLSILNRHPEATWEGDLTFTGFDVEKVEVHELYSDDLTAVNSFENPENVVPKVTQFDASAWSKKEGKHTVQKHSWQFLIFEGKYKK</sequence>
<evidence type="ECO:0000256" key="2">
    <source>
        <dbReference type="ARBA" id="ARBA00004834"/>
    </source>
</evidence>
<keyword evidence="7" id="KW-0326">Glycosidase</keyword>
<accession>A0A8H3U1U2</accession>
<dbReference type="SMART" id="SM00813">
    <property type="entry name" value="Alpha-L-AF_C"/>
    <property type="match status" value="1"/>
</dbReference>
<evidence type="ECO:0000256" key="8">
    <source>
        <dbReference type="ARBA" id="ARBA00037415"/>
    </source>
</evidence>
<dbReference type="Gene3D" id="3.20.20.80">
    <property type="entry name" value="Glycosidases"/>
    <property type="match status" value="1"/>
</dbReference>
<dbReference type="SUPFAM" id="SSF51445">
    <property type="entry name" value="(Trans)glycosidases"/>
    <property type="match status" value="1"/>
</dbReference>